<protein>
    <recommendedName>
        <fullName evidence="3">Type IX secretion system membrane protein PorP/SprF</fullName>
    </recommendedName>
</protein>
<proteinExistence type="predicted"/>
<dbReference type="Pfam" id="PF11751">
    <property type="entry name" value="PorP_SprF"/>
    <property type="match status" value="1"/>
</dbReference>
<dbReference type="Proteomes" id="UP000054172">
    <property type="component" value="Unassembled WGS sequence"/>
</dbReference>
<keyword evidence="2" id="KW-1185">Reference proteome</keyword>
<reference evidence="1" key="1">
    <citation type="submission" date="2015-08" db="EMBL/GenBank/DDBJ databases">
        <title>Candidatus Bacteriodes Periocalifornicus.</title>
        <authorList>
            <person name="McLean J.S."/>
            <person name="Kelley S."/>
        </authorList>
    </citation>
    <scope>NUCLEOTIDE SEQUENCE [LARGE SCALE GENOMIC DNA]</scope>
    <source>
        <strain evidence="1">12B</strain>
    </source>
</reference>
<dbReference type="InterPro" id="IPR019861">
    <property type="entry name" value="PorP/SprF_Bacteroidetes"/>
</dbReference>
<dbReference type="AlphaFoldDB" id="A0A0Q4B5W7"/>
<dbReference type="STRING" id="1702214.AL399_02525"/>
<evidence type="ECO:0000313" key="1">
    <source>
        <dbReference type="EMBL" id="KQM09266.1"/>
    </source>
</evidence>
<gene>
    <name evidence="1" type="ORF">AL399_02525</name>
</gene>
<name>A0A0Q4B5W7_9BACT</name>
<sequence length="332" mass="37189">MRINSVVLPLILGCVFVGAWSRVQAQDPQFTQFFANPVYMSPSYAGASSGHRAVLSYRDQWSIMPNMYRTLSASYDVNIASLRSGVGVFVLGDLAGTGNLGTILVGAVYSYSVPLTDVWSFRPGIGFYYRQNSISYSRLTWGDQLNTDPPSSTTMQRPGKRRIYDIDATVSILFHSENAWVGSTWDHMLRPKDSFYGEGSRVPFRFSLFGGYRFVIQSLYRRGVDQSLSVAANIRYQQRFAQIDVGGYWFKYPLLLGIWYRGVPMLKGYFGSDALAFMVGFRYNGIQVAYSYDLTVSGLGPSSGGSHEISLTYEAPITPKKRKYKAPICPPY</sequence>
<dbReference type="EMBL" id="LIIK01000008">
    <property type="protein sequence ID" value="KQM09266.1"/>
    <property type="molecule type" value="Genomic_DNA"/>
</dbReference>
<accession>A0A0Q4B5W7</accession>
<dbReference type="PATRIC" id="fig|1702214.3.peg.695"/>
<organism evidence="1 2">
    <name type="scientific">Candidatus [Bacteroides] periocalifornicus</name>
    <dbReference type="NCBI Taxonomy" id="1702214"/>
    <lineage>
        <taxon>Bacteria</taxon>
        <taxon>Pseudomonadati</taxon>
        <taxon>Bacteroidota</taxon>
    </lineage>
</organism>
<evidence type="ECO:0000313" key="2">
    <source>
        <dbReference type="Proteomes" id="UP000054172"/>
    </source>
</evidence>
<evidence type="ECO:0008006" key="3">
    <source>
        <dbReference type="Google" id="ProtNLM"/>
    </source>
</evidence>
<comment type="caution">
    <text evidence="1">The sequence shown here is derived from an EMBL/GenBank/DDBJ whole genome shotgun (WGS) entry which is preliminary data.</text>
</comment>
<dbReference type="NCBIfam" id="TIGR03519">
    <property type="entry name" value="T9SS_PorP_fam"/>
    <property type="match status" value="1"/>
</dbReference>